<dbReference type="PANTHER" id="PTHR34987">
    <property type="entry name" value="C, PUTATIVE (AFU_ORTHOLOGUE AFUA_3G02880)-RELATED"/>
    <property type="match status" value="1"/>
</dbReference>
<dbReference type="GeneID" id="81628287"/>
<dbReference type="RefSeq" id="XP_056787129.1">
    <property type="nucleotide sequence ID" value="XM_056938037.1"/>
</dbReference>
<protein>
    <recommendedName>
        <fullName evidence="1">Alpha-L-rhamnosidase six-hairpin glycosidase domain-containing protein</fullName>
    </recommendedName>
</protein>
<dbReference type="Gene3D" id="1.50.10.10">
    <property type="match status" value="1"/>
</dbReference>
<dbReference type="GO" id="GO:0005975">
    <property type="term" value="P:carbohydrate metabolic process"/>
    <property type="evidence" value="ECO:0007669"/>
    <property type="project" value="InterPro"/>
</dbReference>
<evidence type="ECO:0000259" key="1">
    <source>
        <dbReference type="Pfam" id="PF17389"/>
    </source>
</evidence>
<sequence>MAAERFDTSWMWHPSFSEECTDTAGLFVHFRRTLNLDSVPLSCKIRISADTRYKLYVNKKLASFGPVKGDQSLWFYDELDIAPYLGLGENEISIRVLRFFYATQFATSFPRLPSGGVYIVHVDSTVPEELNIKSSTLWETAIDHSTKLRINEVEDDFLHIYEQTDRAPAVPLEWIPAALLSFPNLTGLSAPWKLSPRLIPYMEQRRSQFSAIHNLRSCVPHDVWHATLVQKSDRPNVPSELHLPPGSKHQLDLEASCHMTAFLQLRFLRPGMGGSRVTLTYAESYEDTPIFIPYLRSKGHRCDTSKPLFGPQDRYTLGPANHLPGLGYDNQEDEDEVIAPFHFRTFRFIRLTIEVGSSELLWKGIDLETVNYPLNIVASLRVDGKESATVKGLWETSVRTLKNCMHDCYEDCPFYEQLQYAMDTRSSALFTYYVSGDDRLARQAIIQLHNSFQPHIGLTASRAPSHQLQIIPHFSLYWICMLVDHWTFFADRAFLRPFLPVVDAILAYFDGRIDPSTGLVVLAEETAVWNFHDWADDWRPYGIPPAVVQTGVSSYSNNVYAYTLKKAATLQLGCAGRASISDEYLARADRIVDAIRSLCFDGEFFTDTLVASCDKVHHLSQHNQVWAVLSGAINGQAAQTLLLRALSSAENRSLTPTSISMSFYTLRALSAVGGGVYDELFHQFWKPWNAQIALGLTTWEEDSVSQRSDCHAWGSAPIYEFMAEVIGLRPGEPGWASLIFEPKLGLYREIKATVPFRNEGHEALASVTWITNASGEITISLNVSNVSLQIPVHVRLPSQAEMLMNTADDLTWTVKMA</sequence>
<comment type="caution">
    <text evidence="2">The sequence shown here is derived from an EMBL/GenBank/DDBJ whole genome shotgun (WGS) entry which is preliminary data.</text>
</comment>
<dbReference type="PANTHER" id="PTHR34987:SF2">
    <property type="entry name" value="B, PUTATIVE (AFU_ORTHOLOGUE AFUA_7G05040)-RELATED"/>
    <property type="match status" value="1"/>
</dbReference>
<dbReference type="InterPro" id="IPR012341">
    <property type="entry name" value="6hp_glycosidase-like_sf"/>
</dbReference>
<name>A0A9W9WTQ3_9EURO</name>
<dbReference type="GO" id="GO:0003824">
    <property type="term" value="F:catalytic activity"/>
    <property type="evidence" value="ECO:0007669"/>
    <property type="project" value="UniProtKB-ARBA"/>
</dbReference>
<dbReference type="InterPro" id="IPR035396">
    <property type="entry name" value="Bac_rhamnosid6H"/>
</dbReference>
<gene>
    <name evidence="2" type="ORF">N7539_008437</name>
</gene>
<dbReference type="Proteomes" id="UP001148312">
    <property type="component" value="Unassembled WGS sequence"/>
</dbReference>
<keyword evidence="3" id="KW-1185">Reference proteome</keyword>
<evidence type="ECO:0000313" key="2">
    <source>
        <dbReference type="EMBL" id="KAJ5475371.1"/>
    </source>
</evidence>
<reference evidence="2" key="1">
    <citation type="submission" date="2022-12" db="EMBL/GenBank/DDBJ databases">
        <authorList>
            <person name="Petersen C."/>
        </authorList>
    </citation>
    <scope>NUCLEOTIDE SEQUENCE</scope>
    <source>
        <strain evidence="2">IBT 30728</strain>
    </source>
</reference>
<dbReference type="InterPro" id="IPR008928">
    <property type="entry name" value="6-hairpin_glycosidase_sf"/>
</dbReference>
<dbReference type="Gene3D" id="2.60.420.10">
    <property type="entry name" value="Maltose phosphorylase, domain 3"/>
    <property type="match status" value="1"/>
</dbReference>
<dbReference type="AlphaFoldDB" id="A0A9W9WTQ3"/>
<reference evidence="2" key="2">
    <citation type="journal article" date="2023" name="IMA Fungus">
        <title>Comparative genomic study of the Penicillium genus elucidates a diverse pangenome and 15 lateral gene transfer events.</title>
        <authorList>
            <person name="Petersen C."/>
            <person name="Sorensen T."/>
            <person name="Nielsen M.R."/>
            <person name="Sondergaard T.E."/>
            <person name="Sorensen J.L."/>
            <person name="Fitzpatrick D.A."/>
            <person name="Frisvad J.C."/>
            <person name="Nielsen K.L."/>
        </authorList>
    </citation>
    <scope>NUCLEOTIDE SEQUENCE</scope>
    <source>
        <strain evidence="2">IBT 30728</strain>
    </source>
</reference>
<dbReference type="SUPFAM" id="SSF48208">
    <property type="entry name" value="Six-hairpin glycosidases"/>
    <property type="match status" value="1"/>
</dbReference>
<evidence type="ECO:0000313" key="3">
    <source>
        <dbReference type="Proteomes" id="UP001148312"/>
    </source>
</evidence>
<feature type="domain" description="Alpha-L-rhamnosidase six-hairpin glycosidase" evidence="1">
    <location>
        <begin position="388"/>
        <end position="725"/>
    </location>
</feature>
<dbReference type="EMBL" id="JAPWDQ010000012">
    <property type="protein sequence ID" value="KAJ5475371.1"/>
    <property type="molecule type" value="Genomic_DNA"/>
</dbReference>
<dbReference type="Gene3D" id="2.60.120.260">
    <property type="entry name" value="Galactose-binding domain-like"/>
    <property type="match status" value="1"/>
</dbReference>
<accession>A0A9W9WTQ3</accession>
<dbReference type="Pfam" id="PF17389">
    <property type="entry name" value="Bac_rhamnosid6H"/>
    <property type="match status" value="1"/>
</dbReference>
<organism evidence="2 3">
    <name type="scientific">Penicillium diatomitis</name>
    <dbReference type="NCBI Taxonomy" id="2819901"/>
    <lineage>
        <taxon>Eukaryota</taxon>
        <taxon>Fungi</taxon>
        <taxon>Dikarya</taxon>
        <taxon>Ascomycota</taxon>
        <taxon>Pezizomycotina</taxon>
        <taxon>Eurotiomycetes</taxon>
        <taxon>Eurotiomycetidae</taxon>
        <taxon>Eurotiales</taxon>
        <taxon>Aspergillaceae</taxon>
        <taxon>Penicillium</taxon>
    </lineage>
</organism>
<proteinExistence type="predicted"/>